<dbReference type="Proteomes" id="UP001597045">
    <property type="component" value="Unassembled WGS sequence"/>
</dbReference>
<sequence>PIDDLPHLADQEYTMVARTTRSLVRQTMADLSERLPAMRAYTPQQLEHTAEDIAQIVEFLATALYTDSPDLFTGFLRWTAEILTARGVPSRFLLPTLDVLAAQLKDFTRASRFLKEASDDFERTQDEASR</sequence>
<name>A0ABW3M9P7_9PSEU</name>
<feature type="non-terminal residue" evidence="1">
    <location>
        <position position="1"/>
    </location>
</feature>
<gene>
    <name evidence="1" type="ORF">ACFQ1S_18830</name>
</gene>
<evidence type="ECO:0000313" key="2">
    <source>
        <dbReference type="Proteomes" id="UP001597045"/>
    </source>
</evidence>
<keyword evidence="2" id="KW-1185">Reference proteome</keyword>
<accession>A0ABW3M9P7</accession>
<comment type="caution">
    <text evidence="1">The sequence shown here is derived from an EMBL/GenBank/DDBJ whole genome shotgun (WGS) entry which is preliminary data.</text>
</comment>
<dbReference type="EMBL" id="JBHTIS010001080">
    <property type="protein sequence ID" value="MFD1047447.1"/>
    <property type="molecule type" value="Genomic_DNA"/>
</dbReference>
<proteinExistence type="predicted"/>
<organism evidence="1 2">
    <name type="scientific">Kibdelosporangium lantanae</name>
    <dbReference type="NCBI Taxonomy" id="1497396"/>
    <lineage>
        <taxon>Bacteria</taxon>
        <taxon>Bacillati</taxon>
        <taxon>Actinomycetota</taxon>
        <taxon>Actinomycetes</taxon>
        <taxon>Pseudonocardiales</taxon>
        <taxon>Pseudonocardiaceae</taxon>
        <taxon>Kibdelosporangium</taxon>
    </lineage>
</organism>
<evidence type="ECO:0000313" key="1">
    <source>
        <dbReference type="EMBL" id="MFD1047447.1"/>
    </source>
</evidence>
<protein>
    <submittedName>
        <fullName evidence="1">Cobalamin-binding protein</fullName>
    </submittedName>
</protein>
<reference evidence="2" key="1">
    <citation type="journal article" date="2019" name="Int. J. Syst. Evol. Microbiol.">
        <title>The Global Catalogue of Microorganisms (GCM) 10K type strain sequencing project: providing services to taxonomists for standard genome sequencing and annotation.</title>
        <authorList>
            <consortium name="The Broad Institute Genomics Platform"/>
            <consortium name="The Broad Institute Genome Sequencing Center for Infectious Disease"/>
            <person name="Wu L."/>
            <person name="Ma J."/>
        </authorList>
    </citation>
    <scope>NUCLEOTIDE SEQUENCE [LARGE SCALE GENOMIC DNA]</scope>
    <source>
        <strain evidence="2">JCM 31486</strain>
    </source>
</reference>